<dbReference type="PANTHER" id="PTHR37987:SF1">
    <property type="entry name" value="OXO-4-HYDROXY-4-CARBOXY-5-UREIDOIMIDAZOLINE DECARBOXYLASE DOMAIN-CONTAINING PROTEIN"/>
    <property type="match status" value="1"/>
</dbReference>
<keyword evidence="1" id="KW-0659">Purine metabolism</keyword>
<dbReference type="SUPFAM" id="SSF158694">
    <property type="entry name" value="UraD-Like"/>
    <property type="match status" value="1"/>
</dbReference>
<dbReference type="GO" id="GO:0006144">
    <property type="term" value="P:purine nucleobase metabolic process"/>
    <property type="evidence" value="ECO:0007669"/>
    <property type="project" value="UniProtKB-KW"/>
</dbReference>
<feature type="domain" description="Oxo-4-hydroxy-4-carboxy-5-ureidoimidazoline decarboxylase" evidence="2">
    <location>
        <begin position="21"/>
        <end position="185"/>
    </location>
</feature>
<dbReference type="AlphaFoldDB" id="A0AA39Y884"/>
<name>A0AA39Y884_9PEZI</name>
<dbReference type="EMBL" id="JAULSV010000004">
    <property type="protein sequence ID" value="KAK0646841.1"/>
    <property type="molecule type" value="Genomic_DNA"/>
</dbReference>
<dbReference type="InterPro" id="IPR018020">
    <property type="entry name" value="OHCU_decarboxylase"/>
</dbReference>
<evidence type="ECO:0000256" key="1">
    <source>
        <dbReference type="ARBA" id="ARBA00022631"/>
    </source>
</evidence>
<dbReference type="Pfam" id="PF09349">
    <property type="entry name" value="OHCU_decarbox"/>
    <property type="match status" value="1"/>
</dbReference>
<protein>
    <submittedName>
        <fullName evidence="3">Oxo-4-hydroxy-4-carboxy-5-ureidoimidazoline decarboxylase</fullName>
    </submittedName>
</protein>
<gene>
    <name evidence="3" type="ORF">B0T16DRAFT_437567</name>
</gene>
<dbReference type="Gene3D" id="1.10.3330.10">
    <property type="entry name" value="Oxo-4-hydroxy-4-carboxy-5-ureidoimidazoline decarboxylase"/>
    <property type="match status" value="1"/>
</dbReference>
<comment type="caution">
    <text evidence="3">The sequence shown here is derived from an EMBL/GenBank/DDBJ whole genome shotgun (WGS) entry which is preliminary data.</text>
</comment>
<keyword evidence="4" id="KW-1185">Reference proteome</keyword>
<dbReference type="InterPro" id="IPR036778">
    <property type="entry name" value="OHCU_decarboxylase_sf"/>
</dbReference>
<evidence type="ECO:0000313" key="3">
    <source>
        <dbReference type="EMBL" id="KAK0646841.1"/>
    </source>
</evidence>
<dbReference type="Proteomes" id="UP001174936">
    <property type="component" value="Unassembled WGS sequence"/>
</dbReference>
<reference evidence="3" key="1">
    <citation type="submission" date="2023-06" db="EMBL/GenBank/DDBJ databases">
        <title>Genome-scale phylogeny and comparative genomics of the fungal order Sordariales.</title>
        <authorList>
            <consortium name="Lawrence Berkeley National Laboratory"/>
            <person name="Hensen N."/>
            <person name="Bonometti L."/>
            <person name="Westerberg I."/>
            <person name="Brannstrom I.O."/>
            <person name="Guillou S."/>
            <person name="Cros-Aarteil S."/>
            <person name="Calhoun S."/>
            <person name="Haridas S."/>
            <person name="Kuo A."/>
            <person name="Mondo S."/>
            <person name="Pangilinan J."/>
            <person name="Riley R."/>
            <person name="Labutti K."/>
            <person name="Andreopoulos B."/>
            <person name="Lipzen A."/>
            <person name="Chen C."/>
            <person name="Yanf M."/>
            <person name="Daum C."/>
            <person name="Ng V."/>
            <person name="Clum A."/>
            <person name="Steindorff A."/>
            <person name="Ohm R."/>
            <person name="Martin F."/>
            <person name="Silar P."/>
            <person name="Natvig D."/>
            <person name="Lalanne C."/>
            <person name="Gautier V."/>
            <person name="Ament-Velasquez S.L."/>
            <person name="Kruys A."/>
            <person name="Hutchinson M.I."/>
            <person name="Powell A.J."/>
            <person name="Barry K."/>
            <person name="Miller A.N."/>
            <person name="Grigoriev I.V."/>
            <person name="Debuchy R."/>
            <person name="Gladieux P."/>
            <person name="Thoren M.H."/>
            <person name="Johannesson H."/>
        </authorList>
    </citation>
    <scope>NUCLEOTIDE SEQUENCE</scope>
    <source>
        <strain evidence="3">SMH2532-1</strain>
    </source>
</reference>
<accession>A0AA39Y884</accession>
<proteinExistence type="predicted"/>
<organism evidence="3 4">
    <name type="scientific">Cercophora newfieldiana</name>
    <dbReference type="NCBI Taxonomy" id="92897"/>
    <lineage>
        <taxon>Eukaryota</taxon>
        <taxon>Fungi</taxon>
        <taxon>Dikarya</taxon>
        <taxon>Ascomycota</taxon>
        <taxon>Pezizomycotina</taxon>
        <taxon>Sordariomycetes</taxon>
        <taxon>Sordariomycetidae</taxon>
        <taxon>Sordariales</taxon>
        <taxon>Lasiosphaeriaceae</taxon>
        <taxon>Cercophora</taxon>
    </lineage>
</organism>
<evidence type="ECO:0000313" key="4">
    <source>
        <dbReference type="Proteomes" id="UP001174936"/>
    </source>
</evidence>
<dbReference type="PANTHER" id="PTHR37987">
    <property type="entry name" value="CHROMOSOME 9, WHOLE GENOME SHOTGUN SEQUENCE"/>
    <property type="match status" value="1"/>
</dbReference>
<sequence>MASHLDPTATPFLPAITTLPTLPDPALTSTLDLLFEPSPDLHALALPTLRRISFDSYDHLIATLRDELLAIASNLSSDEDRKPLHNILGSHPRLGEPKTETLSAQSAVEQARLQGGSAEEAERLWGLNREYERVFPGLRYVVFVNGRGRGEVMGDMRRRIERGDAREEEREGIRAMCDIAADRARKLLLASQEAASA</sequence>
<evidence type="ECO:0000259" key="2">
    <source>
        <dbReference type="Pfam" id="PF09349"/>
    </source>
</evidence>